<sequence>MSDHVVYGKPLVVTEERLREAREKQVKQKALKEALDRQIAQSKRHRLDNDALGKKDNVVRGDAIRQQYKFSYKDGHGKFILQNDGPELHEHPTQTVLSTFTVNNANNNNAAALNIIPGHRKPLDLLPNKRPPYQSNSLPPNFSMSTSEANPLAPKRTEYDTNSLPLDFVYNSKKQDGGLVKASPKARESFPLGVSPKRSPRTVGLITESSYQTNCLPRNFSLEDVKRLLPEGQASPHPSPPQQSSPLASPGLARQVTGVAPPSYSRANAPAKHHVGCLPPLEVADGLAGRRKSGEPPPALEPVGSPPRELLGAPALNGKSSGRPKLKQLSTPRRPSNDARGRPSAGGLAPRNGQARATERKVEQLQKELESRDFQMARMREKEKNWEEQVKQLKIELKSARKKERDLNKLVKEGPRRAETAPDQPIVSAPMLGSPGQPLKKGLGAPLALGPGRRQKFAKSCIFNQETFRPISAPSDAVSTSFVPQQQNIVSLMQDSFKCASALTRKTAFGLPEENANRPVPIEYHHLLQFVKEQIITQQQADALWRLFSNEDSPLTLIHRQSSTVKLSGEVAVNSTDSYLVLENRAKAFSSDDNEEKRKQNEVEEDEDEDEDEEADVEEENKLVCSNGHVHEELGTEDGTFETFAELHLGECPSLDETGEE</sequence>
<feature type="region of interest" description="Disordered" evidence="1">
    <location>
        <begin position="590"/>
        <end position="640"/>
    </location>
</feature>
<dbReference type="GeneID" id="40318341"/>
<feature type="region of interest" description="Disordered" evidence="1">
    <location>
        <begin position="133"/>
        <end position="159"/>
    </location>
</feature>
<protein>
    <submittedName>
        <fullName evidence="2">Uncharacterized protein</fullName>
    </submittedName>
</protein>
<gene>
    <name evidence="2" type="ORF">Tco025E_04730</name>
</gene>
<keyword evidence="3" id="KW-1185">Reference proteome</keyword>
<feature type="compositionally biased region" description="Polar residues" evidence="1">
    <location>
        <begin position="133"/>
        <end position="149"/>
    </location>
</feature>
<dbReference type="Proteomes" id="UP000284403">
    <property type="component" value="Unassembled WGS sequence"/>
</dbReference>
<accession>A0A3S5ITG4</accession>
<name>A0A3S5ITG4_9TRYP</name>
<evidence type="ECO:0000313" key="2">
    <source>
        <dbReference type="EMBL" id="RNF17787.1"/>
    </source>
</evidence>
<reference evidence="2 3" key="1">
    <citation type="journal article" date="2018" name="BMC Genomics">
        <title>Genomic comparison of Trypanosoma conorhini and Trypanosoma rangeli to Trypanosoma cruzi strains of high and low virulence.</title>
        <authorList>
            <person name="Bradwell K.R."/>
            <person name="Koparde V.N."/>
            <person name="Matveyev A.V."/>
            <person name="Serrano M.G."/>
            <person name="Alves J.M."/>
            <person name="Parikh H."/>
            <person name="Huang B."/>
            <person name="Lee V."/>
            <person name="Espinosa-Alvarez O."/>
            <person name="Ortiz P.A."/>
            <person name="Costa-Martins A.G."/>
            <person name="Teixeira M.M."/>
            <person name="Buck G.A."/>
        </authorList>
    </citation>
    <scope>NUCLEOTIDE SEQUENCE [LARGE SCALE GENOMIC DNA]</scope>
    <source>
        <strain evidence="2 3">025E</strain>
    </source>
</reference>
<organism evidence="2 3">
    <name type="scientific">Trypanosoma conorhini</name>
    <dbReference type="NCBI Taxonomy" id="83891"/>
    <lineage>
        <taxon>Eukaryota</taxon>
        <taxon>Discoba</taxon>
        <taxon>Euglenozoa</taxon>
        <taxon>Kinetoplastea</taxon>
        <taxon>Metakinetoplastina</taxon>
        <taxon>Trypanosomatida</taxon>
        <taxon>Trypanosomatidae</taxon>
        <taxon>Trypanosoma</taxon>
    </lineage>
</organism>
<feature type="region of interest" description="Disordered" evidence="1">
    <location>
        <begin position="230"/>
        <end position="370"/>
    </location>
</feature>
<evidence type="ECO:0000313" key="3">
    <source>
        <dbReference type="Proteomes" id="UP000284403"/>
    </source>
</evidence>
<feature type="compositionally biased region" description="Basic and acidic residues" evidence="1">
    <location>
        <begin position="357"/>
        <end position="370"/>
    </location>
</feature>
<evidence type="ECO:0000256" key="1">
    <source>
        <dbReference type="SAM" id="MobiDB-lite"/>
    </source>
</evidence>
<dbReference type="EMBL" id="MKKU01000253">
    <property type="protein sequence ID" value="RNF17787.1"/>
    <property type="molecule type" value="Genomic_DNA"/>
</dbReference>
<feature type="region of interest" description="Disordered" evidence="1">
    <location>
        <begin position="176"/>
        <end position="203"/>
    </location>
</feature>
<feature type="compositionally biased region" description="Acidic residues" evidence="1">
    <location>
        <begin position="603"/>
        <end position="619"/>
    </location>
</feature>
<comment type="caution">
    <text evidence="2">The sequence shown here is derived from an EMBL/GenBank/DDBJ whole genome shotgun (WGS) entry which is preliminary data.</text>
</comment>
<dbReference type="OrthoDB" id="266332at2759"/>
<proteinExistence type="predicted"/>
<dbReference type="RefSeq" id="XP_029228253.1">
    <property type="nucleotide sequence ID" value="XM_029371638.1"/>
</dbReference>
<dbReference type="AlphaFoldDB" id="A0A3S5ITG4"/>